<gene>
    <name evidence="3" type="ORF">J5227_08420</name>
</gene>
<dbReference type="RefSeq" id="WP_163190282.1">
    <property type="nucleotide sequence ID" value="NZ_JAGFPW010000005.1"/>
</dbReference>
<dbReference type="InterPro" id="IPR003356">
    <property type="entry name" value="DNA_methylase_A-5"/>
</dbReference>
<dbReference type="PROSITE" id="PS00092">
    <property type="entry name" value="N6_MTASE"/>
    <property type="match status" value="1"/>
</dbReference>
<keyword evidence="1" id="KW-0680">Restriction system</keyword>
<organism evidence="3 4">
    <name type="scientific">Bacillus subtilis</name>
    <dbReference type="NCBI Taxonomy" id="1423"/>
    <lineage>
        <taxon>Bacteria</taxon>
        <taxon>Bacillati</taxon>
        <taxon>Bacillota</taxon>
        <taxon>Bacilli</taxon>
        <taxon>Bacillales</taxon>
        <taxon>Bacillaceae</taxon>
        <taxon>Bacillus</taxon>
    </lineage>
</organism>
<dbReference type="PANTHER" id="PTHR42998:SF1">
    <property type="entry name" value="TYPE I RESTRICTION ENZYME HINDI METHYLASE SUBUNIT"/>
    <property type="match status" value="1"/>
</dbReference>
<keyword evidence="3" id="KW-0489">Methyltransferase</keyword>
<comment type="caution">
    <text evidence="3">The sequence shown here is derived from an EMBL/GenBank/DDBJ whole genome shotgun (WGS) entry which is preliminary data.</text>
</comment>
<dbReference type="Pfam" id="PF02384">
    <property type="entry name" value="N6_Mtase"/>
    <property type="match status" value="1"/>
</dbReference>
<protein>
    <submittedName>
        <fullName evidence="3">N-6 DNA methylase</fullName>
    </submittedName>
</protein>
<dbReference type="InterPro" id="IPR052916">
    <property type="entry name" value="Type-I_RE_MTase_Subunit"/>
</dbReference>
<dbReference type="AlphaFoldDB" id="A0A8I1WFU0"/>
<dbReference type="PRINTS" id="PR00507">
    <property type="entry name" value="N12N6MTFRASE"/>
</dbReference>
<feature type="domain" description="DNA methylase adenine-specific" evidence="2">
    <location>
        <begin position="45"/>
        <end position="286"/>
    </location>
</feature>
<proteinExistence type="predicted"/>
<evidence type="ECO:0000256" key="1">
    <source>
        <dbReference type="ARBA" id="ARBA00022747"/>
    </source>
</evidence>
<name>A0A8I1WFU0_BACIU</name>
<dbReference type="GO" id="GO:0009307">
    <property type="term" value="P:DNA restriction-modification system"/>
    <property type="evidence" value="ECO:0007669"/>
    <property type="project" value="UniProtKB-KW"/>
</dbReference>
<dbReference type="EMBL" id="JAGFPW010000005">
    <property type="protein sequence ID" value="MBO3794333.1"/>
    <property type="molecule type" value="Genomic_DNA"/>
</dbReference>
<dbReference type="GO" id="GO:0008170">
    <property type="term" value="F:N-methyltransferase activity"/>
    <property type="evidence" value="ECO:0007669"/>
    <property type="project" value="InterPro"/>
</dbReference>
<reference evidence="3" key="1">
    <citation type="submission" date="2021-03" db="EMBL/GenBank/DDBJ databases">
        <title>Isolation of Bacillus subtilis from fermented food sample.</title>
        <authorList>
            <person name="Lakshmanan V."/>
            <person name="Athira K."/>
            <person name="Rajagopal K."/>
        </authorList>
    </citation>
    <scope>NUCLEOTIDE SEQUENCE</scope>
    <source>
        <strain evidence="3">S1</strain>
    </source>
</reference>
<evidence type="ECO:0000259" key="2">
    <source>
        <dbReference type="Pfam" id="PF02384"/>
    </source>
</evidence>
<dbReference type="InterPro" id="IPR029063">
    <property type="entry name" value="SAM-dependent_MTases_sf"/>
</dbReference>
<evidence type="ECO:0000313" key="4">
    <source>
        <dbReference type="Proteomes" id="UP000665181"/>
    </source>
</evidence>
<sequence>MGRKERNRFKNNERVKNLLNKSTNTEEEIKFIKENYTGIGGLTRSGWNNGQFFTPQEVAVFTRLMMGIEDGRVLEPSCGGGVFLDVLPASCDIYGAELMADAARVSEICYPQATIHQGDALEMEWDEPFDYVIGNPPYGLAINNWDFICGKKLKSEVAFIEYGLKWLKTGGILGMVIPDSILANQREKAFRKHILNNHQLLAVVSLPTETFYHSGTSVKTSLLMIKKGHIDDNYSVFMSLCKNIGWDKRGNPNKESDLPAIYHEYLNSEVSHLNKGSHIKLIESNDSKALSGQLALELT</sequence>
<dbReference type="Gene3D" id="3.40.50.150">
    <property type="entry name" value="Vaccinia Virus protein VP39"/>
    <property type="match status" value="1"/>
</dbReference>
<dbReference type="Proteomes" id="UP000665181">
    <property type="component" value="Unassembled WGS sequence"/>
</dbReference>
<dbReference type="PANTHER" id="PTHR42998">
    <property type="entry name" value="TYPE I RESTRICTION ENZYME HINDVIIP M PROTEIN-RELATED"/>
    <property type="match status" value="1"/>
</dbReference>
<dbReference type="SUPFAM" id="SSF53335">
    <property type="entry name" value="S-adenosyl-L-methionine-dependent methyltransferases"/>
    <property type="match status" value="1"/>
</dbReference>
<accession>A0A8I1WFU0</accession>
<keyword evidence="3" id="KW-0808">Transferase</keyword>
<evidence type="ECO:0000313" key="3">
    <source>
        <dbReference type="EMBL" id="MBO3794333.1"/>
    </source>
</evidence>
<dbReference type="GO" id="GO:0003677">
    <property type="term" value="F:DNA binding"/>
    <property type="evidence" value="ECO:0007669"/>
    <property type="project" value="InterPro"/>
</dbReference>
<dbReference type="CDD" id="cd02440">
    <property type="entry name" value="AdoMet_MTases"/>
    <property type="match status" value="1"/>
</dbReference>
<dbReference type="InterPro" id="IPR002052">
    <property type="entry name" value="DNA_methylase_N6_adenine_CS"/>
</dbReference>
<dbReference type="GO" id="GO:0032259">
    <property type="term" value="P:methylation"/>
    <property type="evidence" value="ECO:0007669"/>
    <property type="project" value="UniProtKB-KW"/>
</dbReference>